<organism evidence="12 13">
    <name type="scientific">Saprospira grandis (strain Lewin)</name>
    <dbReference type="NCBI Taxonomy" id="984262"/>
    <lineage>
        <taxon>Bacteria</taxon>
        <taxon>Pseudomonadati</taxon>
        <taxon>Bacteroidota</taxon>
        <taxon>Saprospiria</taxon>
        <taxon>Saprospirales</taxon>
        <taxon>Saprospiraceae</taxon>
        <taxon>Saprospira</taxon>
    </lineage>
</organism>
<dbReference type="Gene3D" id="3.90.1150.10">
    <property type="entry name" value="Aspartate Aminotransferase, domain 1"/>
    <property type="match status" value="1"/>
</dbReference>
<dbReference type="SUPFAM" id="SSF53383">
    <property type="entry name" value="PLP-dependent transferases"/>
    <property type="match status" value="1"/>
</dbReference>
<dbReference type="InterPro" id="IPR020578">
    <property type="entry name" value="Aminotrans_V_PyrdxlP_BS"/>
</dbReference>
<feature type="domain" description="Aminotransferase class V" evidence="11">
    <location>
        <begin position="4"/>
        <end position="367"/>
    </location>
</feature>
<dbReference type="Pfam" id="PF00266">
    <property type="entry name" value="Aminotran_5"/>
    <property type="match status" value="1"/>
</dbReference>
<dbReference type="STRING" id="984262.SGRA_3206"/>
<dbReference type="GO" id="GO:0051536">
    <property type="term" value="F:iron-sulfur cluster binding"/>
    <property type="evidence" value="ECO:0007669"/>
    <property type="project" value="UniProtKB-KW"/>
</dbReference>
<evidence type="ECO:0000256" key="7">
    <source>
        <dbReference type="ARBA" id="ARBA00023004"/>
    </source>
</evidence>
<dbReference type="PANTHER" id="PTHR11601">
    <property type="entry name" value="CYSTEINE DESULFURYLASE FAMILY MEMBER"/>
    <property type="match status" value="1"/>
</dbReference>
<dbReference type="EMBL" id="CP002831">
    <property type="protein sequence ID" value="AFC25934.1"/>
    <property type="molecule type" value="Genomic_DNA"/>
</dbReference>
<dbReference type="InterPro" id="IPR015424">
    <property type="entry name" value="PyrdxlP-dep_Trfase"/>
</dbReference>
<evidence type="ECO:0000256" key="4">
    <source>
        <dbReference type="ARBA" id="ARBA00022679"/>
    </source>
</evidence>
<gene>
    <name evidence="12" type="primary">iscS</name>
    <name evidence="12" type="ordered locus">SGRA_3206</name>
</gene>
<evidence type="ECO:0000256" key="3">
    <source>
        <dbReference type="ARBA" id="ARBA00012239"/>
    </source>
</evidence>
<dbReference type="PANTHER" id="PTHR11601:SF34">
    <property type="entry name" value="CYSTEINE DESULFURASE"/>
    <property type="match status" value="1"/>
</dbReference>
<evidence type="ECO:0000256" key="5">
    <source>
        <dbReference type="ARBA" id="ARBA00022723"/>
    </source>
</evidence>
<keyword evidence="8" id="KW-0411">Iron-sulfur</keyword>
<keyword evidence="4 12" id="KW-0808">Transferase</keyword>
<dbReference type="OrthoDB" id="9804366at2"/>
<dbReference type="GO" id="GO:0031071">
    <property type="term" value="F:cysteine desulfurase activity"/>
    <property type="evidence" value="ECO:0007669"/>
    <property type="project" value="UniProtKB-EC"/>
</dbReference>
<keyword evidence="13" id="KW-1185">Reference proteome</keyword>
<dbReference type="EC" id="2.8.1.7" evidence="3"/>
<sequence>MQRIYFDNAATTALREEVLTAMLPFLRQQYGNPSSIHAEGRAARAAVEKSRRNIARAIGAKPSELFFTSGGSEANNTAIKGAVAALGVKTIISTEIEHACVRNSVGQMQDAGVKSIDLAIDQFGRADLGQLRTLLAKAEGKVLVSLMHSNNELGTLNDIAAIAALCQEFGAYFHTDTVQTLGYYPIDVKQMAPIHFMSGSAHKLHGPKGVGFLYIRQGIHIPALIVGGGQERQLRSGTENVAGIVGFAKAVDLALAEMSEHRAHISALKTYLIDQLQTHFGERLSFNGDWQGESHYKVLSVNFQSELPTDMLLFKLDLAGISASGGSACSSGALKGSRVLSALGVPDELRSLRLSFSYENTKEEIDRCIAALLKIV</sequence>
<dbReference type="RefSeq" id="WP_015693531.1">
    <property type="nucleotide sequence ID" value="NC_016940.1"/>
</dbReference>
<evidence type="ECO:0000256" key="6">
    <source>
        <dbReference type="ARBA" id="ARBA00022898"/>
    </source>
</evidence>
<evidence type="ECO:0000256" key="1">
    <source>
        <dbReference type="ARBA" id="ARBA00001933"/>
    </source>
</evidence>
<dbReference type="HOGENOM" id="CLU_003433_0_0_10"/>
<evidence type="ECO:0000256" key="9">
    <source>
        <dbReference type="ARBA" id="ARBA00050776"/>
    </source>
</evidence>
<keyword evidence="5" id="KW-0479">Metal-binding</keyword>
<evidence type="ECO:0000313" key="13">
    <source>
        <dbReference type="Proteomes" id="UP000007519"/>
    </source>
</evidence>
<evidence type="ECO:0000256" key="2">
    <source>
        <dbReference type="ARBA" id="ARBA00006490"/>
    </source>
</evidence>
<dbReference type="InterPro" id="IPR015422">
    <property type="entry name" value="PyrdxlP-dep_Trfase_small"/>
</dbReference>
<comment type="similarity">
    <text evidence="2">Belongs to the class-V pyridoxal-phosphate-dependent aminotransferase family. NifS/IscS subfamily.</text>
</comment>
<dbReference type="Gene3D" id="3.40.640.10">
    <property type="entry name" value="Type I PLP-dependent aspartate aminotransferase-like (Major domain)"/>
    <property type="match status" value="1"/>
</dbReference>
<dbReference type="InterPro" id="IPR015421">
    <property type="entry name" value="PyrdxlP-dep_Trfase_major"/>
</dbReference>
<evidence type="ECO:0000259" key="11">
    <source>
        <dbReference type="Pfam" id="PF00266"/>
    </source>
</evidence>
<dbReference type="PROSITE" id="PS00595">
    <property type="entry name" value="AA_TRANSFER_CLASS_5"/>
    <property type="match status" value="1"/>
</dbReference>
<comment type="cofactor">
    <cofactor evidence="1 10">
        <name>pyridoxal 5'-phosphate</name>
        <dbReference type="ChEBI" id="CHEBI:597326"/>
    </cofactor>
</comment>
<evidence type="ECO:0000256" key="8">
    <source>
        <dbReference type="ARBA" id="ARBA00023014"/>
    </source>
</evidence>
<evidence type="ECO:0000313" key="12">
    <source>
        <dbReference type="EMBL" id="AFC25934.1"/>
    </source>
</evidence>
<dbReference type="PIRSF" id="PIRSF005572">
    <property type="entry name" value="NifS"/>
    <property type="match status" value="1"/>
</dbReference>
<dbReference type="Gene3D" id="1.10.260.50">
    <property type="match status" value="1"/>
</dbReference>
<proteinExistence type="inferred from homology"/>
<dbReference type="AlphaFoldDB" id="H6L0X8"/>
<dbReference type="KEGG" id="sgn:SGRA_3206"/>
<dbReference type="eggNOG" id="COG1104">
    <property type="taxonomic scope" value="Bacteria"/>
</dbReference>
<dbReference type="GO" id="GO:0046872">
    <property type="term" value="F:metal ion binding"/>
    <property type="evidence" value="ECO:0007669"/>
    <property type="project" value="UniProtKB-KW"/>
</dbReference>
<dbReference type="Proteomes" id="UP000007519">
    <property type="component" value="Chromosome"/>
</dbReference>
<reference evidence="12 13" key="1">
    <citation type="journal article" date="2012" name="Stand. Genomic Sci.">
        <title>Complete genome sequencing and analysis of Saprospira grandis str. Lewin, a predatory marine bacterium.</title>
        <authorList>
            <person name="Saw J.H."/>
            <person name="Yuryev A."/>
            <person name="Kanbe M."/>
            <person name="Hou S."/>
            <person name="Young A.G."/>
            <person name="Aizawa S."/>
            <person name="Alam M."/>
        </authorList>
    </citation>
    <scope>NUCLEOTIDE SEQUENCE [LARGE SCALE GENOMIC DNA]</scope>
    <source>
        <strain evidence="12 13">Lewin</strain>
    </source>
</reference>
<protein>
    <recommendedName>
        <fullName evidence="3">cysteine desulfurase</fullName>
        <ecNumber evidence="3">2.8.1.7</ecNumber>
    </recommendedName>
</protein>
<dbReference type="InterPro" id="IPR000192">
    <property type="entry name" value="Aminotrans_V_dom"/>
</dbReference>
<dbReference type="InterPro" id="IPR016454">
    <property type="entry name" value="Cysteine_dSase"/>
</dbReference>
<accession>H6L0X8</accession>
<name>H6L0X8_SAPGL</name>
<keyword evidence="7" id="KW-0408">Iron</keyword>
<comment type="catalytic activity">
    <reaction evidence="9">
        <text>(sulfur carrier)-H + L-cysteine = (sulfur carrier)-SH + L-alanine</text>
        <dbReference type="Rhea" id="RHEA:43892"/>
        <dbReference type="Rhea" id="RHEA-COMP:14737"/>
        <dbReference type="Rhea" id="RHEA-COMP:14739"/>
        <dbReference type="ChEBI" id="CHEBI:29917"/>
        <dbReference type="ChEBI" id="CHEBI:35235"/>
        <dbReference type="ChEBI" id="CHEBI:57972"/>
        <dbReference type="ChEBI" id="CHEBI:64428"/>
        <dbReference type="EC" id="2.8.1.7"/>
    </reaction>
</comment>
<evidence type="ECO:0000256" key="10">
    <source>
        <dbReference type="RuleBase" id="RU004504"/>
    </source>
</evidence>
<keyword evidence="6" id="KW-0663">Pyridoxal phosphate</keyword>